<dbReference type="InterPro" id="IPR036380">
    <property type="entry name" value="Isochorismatase-like_sf"/>
</dbReference>
<keyword evidence="2" id="KW-1185">Reference proteome</keyword>
<comment type="caution">
    <text evidence="1">The sequence shown here is derived from an EMBL/GenBank/DDBJ whole genome shotgun (WGS) entry which is preliminary data.</text>
</comment>
<name>A0AA41R8P6_9BACT</name>
<reference evidence="1" key="1">
    <citation type="submission" date="2022-04" db="EMBL/GenBank/DDBJ databases">
        <title>Desulfatitalea alkaliphila sp. nov., a novel anaerobic sulfate-reducing bacterium isolated from terrestrial mud volcano, Taman Peninsula, Russia.</title>
        <authorList>
            <person name="Khomyakova M.A."/>
            <person name="Merkel A.Y."/>
            <person name="Slobodkin A.I."/>
        </authorList>
    </citation>
    <scope>NUCLEOTIDE SEQUENCE</scope>
    <source>
        <strain evidence="1">M08but</strain>
    </source>
</reference>
<organism evidence="1 2">
    <name type="scientific">Desulfatitalea alkaliphila</name>
    <dbReference type="NCBI Taxonomy" id="2929485"/>
    <lineage>
        <taxon>Bacteria</taxon>
        <taxon>Pseudomonadati</taxon>
        <taxon>Thermodesulfobacteriota</taxon>
        <taxon>Desulfobacteria</taxon>
        <taxon>Desulfobacterales</taxon>
        <taxon>Desulfosarcinaceae</taxon>
        <taxon>Desulfatitalea</taxon>
    </lineage>
</organism>
<evidence type="ECO:0008006" key="3">
    <source>
        <dbReference type="Google" id="ProtNLM"/>
    </source>
</evidence>
<dbReference type="AlphaFoldDB" id="A0AA41R8P6"/>
<dbReference type="EMBL" id="JALJRB010000044">
    <property type="protein sequence ID" value="MCJ8503095.1"/>
    <property type="molecule type" value="Genomic_DNA"/>
</dbReference>
<dbReference type="SUPFAM" id="SSF52499">
    <property type="entry name" value="Isochorismatase-like hydrolases"/>
    <property type="match status" value="1"/>
</dbReference>
<evidence type="ECO:0000313" key="1">
    <source>
        <dbReference type="EMBL" id="MCJ8503095.1"/>
    </source>
</evidence>
<sequence>MERHPFVATRQESLLLIIDVQQAMLKVMNGWQPITARIRQLTAAAGQLEVPILLTEQYAKGLGGTIAEVLEGRRCGPQCSTLSGKIPNKSFP</sequence>
<dbReference type="RefSeq" id="WP_246914926.1">
    <property type="nucleotide sequence ID" value="NZ_JALJRB010000044.1"/>
</dbReference>
<proteinExistence type="predicted"/>
<dbReference type="Gene3D" id="3.40.50.850">
    <property type="entry name" value="Isochorismatase-like"/>
    <property type="match status" value="1"/>
</dbReference>
<protein>
    <recommendedName>
        <fullName evidence="3">Isochorismatase family protein</fullName>
    </recommendedName>
</protein>
<dbReference type="Proteomes" id="UP001165427">
    <property type="component" value="Unassembled WGS sequence"/>
</dbReference>
<gene>
    <name evidence="1" type="ORF">MRX98_21155</name>
</gene>
<evidence type="ECO:0000313" key="2">
    <source>
        <dbReference type="Proteomes" id="UP001165427"/>
    </source>
</evidence>
<accession>A0AA41R8P6</accession>